<dbReference type="SUPFAM" id="SSF55874">
    <property type="entry name" value="ATPase domain of HSP90 chaperone/DNA topoisomerase II/histidine kinase"/>
    <property type="match status" value="1"/>
</dbReference>
<keyword evidence="4" id="KW-1185">Reference proteome</keyword>
<accession>A0ABQ6N470</accession>
<feature type="compositionally biased region" description="Low complexity" evidence="1">
    <location>
        <begin position="15"/>
        <end position="37"/>
    </location>
</feature>
<evidence type="ECO:0000256" key="1">
    <source>
        <dbReference type="SAM" id="MobiDB-lite"/>
    </source>
</evidence>
<name>A0ABQ6N470_9STRA</name>
<comment type="caution">
    <text evidence="3">The sequence shown here is derived from an EMBL/GenBank/DDBJ whole genome shotgun (WGS) entry which is preliminary data.</text>
</comment>
<feature type="domain" description="Histidine kinase/HSP90-like ATPase" evidence="2">
    <location>
        <begin position="35"/>
        <end position="180"/>
    </location>
</feature>
<feature type="region of interest" description="Disordered" evidence="1">
    <location>
        <begin position="269"/>
        <end position="293"/>
    </location>
</feature>
<reference evidence="3 4" key="1">
    <citation type="journal article" date="2023" name="Commun. Biol.">
        <title>Genome analysis of Parmales, the sister group of diatoms, reveals the evolutionary specialization of diatoms from phago-mixotrophs to photoautotrophs.</title>
        <authorList>
            <person name="Ban H."/>
            <person name="Sato S."/>
            <person name="Yoshikawa S."/>
            <person name="Yamada K."/>
            <person name="Nakamura Y."/>
            <person name="Ichinomiya M."/>
            <person name="Sato N."/>
            <person name="Blanc-Mathieu R."/>
            <person name="Endo H."/>
            <person name="Kuwata A."/>
            <person name="Ogata H."/>
        </authorList>
    </citation>
    <scope>NUCLEOTIDE SEQUENCE [LARGE SCALE GENOMIC DNA]</scope>
</reference>
<dbReference type="EMBL" id="BRYB01003607">
    <property type="protein sequence ID" value="GMI39459.1"/>
    <property type="molecule type" value="Genomic_DNA"/>
</dbReference>
<dbReference type="Proteomes" id="UP001165060">
    <property type="component" value="Unassembled WGS sequence"/>
</dbReference>
<dbReference type="InterPro" id="IPR036890">
    <property type="entry name" value="HATPase_C_sf"/>
</dbReference>
<feature type="compositionally biased region" description="Acidic residues" evidence="1">
    <location>
        <begin position="269"/>
        <end position="285"/>
    </location>
</feature>
<evidence type="ECO:0000259" key="2">
    <source>
        <dbReference type="Pfam" id="PF02518"/>
    </source>
</evidence>
<organism evidence="3 4">
    <name type="scientific">Tetraparma gracilis</name>
    <dbReference type="NCBI Taxonomy" id="2962635"/>
    <lineage>
        <taxon>Eukaryota</taxon>
        <taxon>Sar</taxon>
        <taxon>Stramenopiles</taxon>
        <taxon>Ochrophyta</taxon>
        <taxon>Bolidophyceae</taxon>
        <taxon>Parmales</taxon>
        <taxon>Triparmaceae</taxon>
        <taxon>Tetraparma</taxon>
    </lineage>
</organism>
<dbReference type="Gene3D" id="3.30.565.10">
    <property type="entry name" value="Histidine kinase-like ATPase, C-terminal domain"/>
    <property type="match status" value="1"/>
</dbReference>
<protein>
    <recommendedName>
        <fullName evidence="2">Histidine kinase/HSP90-like ATPase domain-containing protein</fullName>
    </recommendedName>
</protein>
<dbReference type="Pfam" id="PF02518">
    <property type="entry name" value="HATPase_c"/>
    <property type="match status" value="1"/>
</dbReference>
<evidence type="ECO:0000313" key="3">
    <source>
        <dbReference type="EMBL" id="GMI39459.1"/>
    </source>
</evidence>
<proteinExistence type="predicted"/>
<feature type="region of interest" description="Disordered" evidence="1">
    <location>
        <begin position="1"/>
        <end position="37"/>
    </location>
</feature>
<gene>
    <name evidence="3" type="ORF">TeGR_g3360</name>
</gene>
<sequence length="498" mass="52075">MSLRAFATNPLGGFTPASSSTSPQSRTSSQSPAPSSLPQALKELLENAIDTKSREVGVRISSPSPGAPAVQLEVLDLGGGMDVERSVQAFSSTKAAQEDSTTAGRFGIGLTLAILHAYLATERSARIVTKLAGSRARAFEVTPDVGGDRVVCVEVGSGVVPDELAPLHSSGTQVTLHVPAPPPSASASVREYLSRFHLSPSAPVLTVGEVDGSVVRIVPGPTPVRGLELYLGKKLRPEQVAFASASARRNGTRAVNENKVAVEVSVCVDNDEEDEDEGEGADDDSSVASSVASSTASSAASSAAAPNTSAQLHLVRIVNDGPMLDGPETPACAIAKLLPTLRCWKRFGLLVSGSAADDAYLPPHLPAFAVADADAGLAAPKTGTHKAIGAGRGYLPIGVRIKRLLVVVRVRASQSALGMPTLSKSRLPEGNEKIEDGLERALMDCLVELAGKNEGMLLTRRQVKEKRRDERDVEAAGDAVAAVFRNSLDGLFRQRKNY</sequence>
<dbReference type="InterPro" id="IPR003594">
    <property type="entry name" value="HATPase_dom"/>
</dbReference>
<evidence type="ECO:0000313" key="4">
    <source>
        <dbReference type="Proteomes" id="UP001165060"/>
    </source>
</evidence>